<dbReference type="AlphaFoldDB" id="A0A3R9T3Q8"/>
<organism evidence="1 2">
    <name type="scientific">Acinetobacter baumannii</name>
    <dbReference type="NCBI Taxonomy" id="470"/>
    <lineage>
        <taxon>Bacteria</taxon>
        <taxon>Pseudomonadati</taxon>
        <taxon>Pseudomonadota</taxon>
        <taxon>Gammaproteobacteria</taxon>
        <taxon>Moraxellales</taxon>
        <taxon>Moraxellaceae</taxon>
        <taxon>Acinetobacter</taxon>
        <taxon>Acinetobacter calcoaceticus/baumannii complex</taxon>
    </lineage>
</organism>
<name>A0A3R9T3Q8_ACIBA</name>
<sequence>MRQTILAVLSLSTLAALLTGCGGDMVLLNSKGPVGQGQSD</sequence>
<reference evidence="1 2" key="1">
    <citation type="submission" date="2018-10" db="EMBL/GenBank/DDBJ databases">
        <title>GWAS and RNA-Seq identify cryptic mechanisms of antimicrobial resistance in Acinetobacter baumannii.</title>
        <authorList>
            <person name="Sahl J.W."/>
        </authorList>
    </citation>
    <scope>NUCLEOTIDE SEQUENCE [LARGE SCALE GENOMIC DNA]</scope>
    <source>
        <strain evidence="1 2">TG28175</strain>
    </source>
</reference>
<comment type="caution">
    <text evidence="1">The sequence shown here is derived from an EMBL/GenBank/DDBJ whole genome shotgun (WGS) entry which is preliminary data.</text>
</comment>
<proteinExistence type="predicted"/>
<dbReference type="PROSITE" id="PS51257">
    <property type="entry name" value="PROKAR_LIPOPROTEIN"/>
    <property type="match status" value="1"/>
</dbReference>
<accession>A0A3R9T3Q8</accession>
<feature type="non-terminal residue" evidence="1">
    <location>
        <position position="40"/>
    </location>
</feature>
<gene>
    <name evidence="1" type="ORF">EA686_26010</name>
</gene>
<evidence type="ECO:0000313" key="1">
    <source>
        <dbReference type="EMBL" id="RSR28624.1"/>
    </source>
</evidence>
<evidence type="ECO:0000313" key="2">
    <source>
        <dbReference type="Proteomes" id="UP000280073"/>
    </source>
</evidence>
<dbReference type="EMBL" id="RFDI01002114">
    <property type="protein sequence ID" value="RSR28624.1"/>
    <property type="molecule type" value="Genomic_DNA"/>
</dbReference>
<protein>
    <submittedName>
        <fullName evidence="1">Ubiquinol oxidase subunit II</fullName>
    </submittedName>
</protein>
<dbReference type="Proteomes" id="UP000280073">
    <property type="component" value="Unassembled WGS sequence"/>
</dbReference>